<proteinExistence type="predicted"/>
<comment type="caution">
    <text evidence="2">The sequence shown here is derived from an EMBL/GenBank/DDBJ whole genome shotgun (WGS) entry which is preliminary data.</text>
</comment>
<evidence type="ECO:0000313" key="3">
    <source>
        <dbReference type="Proteomes" id="UP000249130"/>
    </source>
</evidence>
<keyword evidence="1" id="KW-0472">Membrane</keyword>
<accession>A0A327KY58</accession>
<keyword evidence="3" id="KW-1185">Reference proteome</keyword>
<keyword evidence="1" id="KW-0812">Transmembrane</keyword>
<evidence type="ECO:0000313" key="2">
    <source>
        <dbReference type="EMBL" id="RAI42515.1"/>
    </source>
</evidence>
<sequence length="117" mass="11906">MPTSLIMTSRTCGVIAFATGAAYWLGHDVPLNVHVALGVLLVCAVSGLAFIARTHAPGLALSAVLCAALVPLFGLMQVFTPIGGSPGFLQLVHVIVAVSAIGAAEALNKQLKRSAAM</sequence>
<organism evidence="2 3">
    <name type="scientific">Rhodoplanes roseus</name>
    <dbReference type="NCBI Taxonomy" id="29409"/>
    <lineage>
        <taxon>Bacteria</taxon>
        <taxon>Pseudomonadati</taxon>
        <taxon>Pseudomonadota</taxon>
        <taxon>Alphaproteobacteria</taxon>
        <taxon>Hyphomicrobiales</taxon>
        <taxon>Nitrobacteraceae</taxon>
        <taxon>Rhodoplanes</taxon>
    </lineage>
</organism>
<dbReference type="OrthoDB" id="8446952at2"/>
<keyword evidence="1" id="KW-1133">Transmembrane helix</keyword>
<reference evidence="2 3" key="1">
    <citation type="submission" date="2017-07" db="EMBL/GenBank/DDBJ databases">
        <title>Draft Genome Sequences of Select Purple Nonsulfur Bacteria.</title>
        <authorList>
            <person name="Lasarre B."/>
            <person name="Mckinlay J.B."/>
        </authorList>
    </citation>
    <scope>NUCLEOTIDE SEQUENCE [LARGE SCALE GENOMIC DNA]</scope>
    <source>
        <strain evidence="2 3">DSM 5909</strain>
    </source>
</reference>
<feature type="transmembrane region" description="Helical" evidence="1">
    <location>
        <begin position="31"/>
        <end position="52"/>
    </location>
</feature>
<feature type="transmembrane region" description="Helical" evidence="1">
    <location>
        <begin position="88"/>
        <end position="107"/>
    </location>
</feature>
<dbReference type="AlphaFoldDB" id="A0A327KY58"/>
<feature type="transmembrane region" description="Helical" evidence="1">
    <location>
        <begin position="59"/>
        <end position="82"/>
    </location>
</feature>
<feature type="transmembrane region" description="Helical" evidence="1">
    <location>
        <begin position="7"/>
        <end position="25"/>
    </location>
</feature>
<evidence type="ECO:0000256" key="1">
    <source>
        <dbReference type="SAM" id="Phobius"/>
    </source>
</evidence>
<name>A0A327KY58_9BRAD</name>
<dbReference type="Proteomes" id="UP000249130">
    <property type="component" value="Unassembled WGS sequence"/>
</dbReference>
<gene>
    <name evidence="2" type="ORF">CH341_19140</name>
</gene>
<dbReference type="EMBL" id="NPEX01000147">
    <property type="protein sequence ID" value="RAI42515.1"/>
    <property type="molecule type" value="Genomic_DNA"/>
</dbReference>
<protein>
    <submittedName>
        <fullName evidence="2">Uncharacterized protein</fullName>
    </submittedName>
</protein>
<dbReference type="RefSeq" id="WP_111420604.1">
    <property type="nucleotide sequence ID" value="NZ_NPEX01000147.1"/>
</dbReference>